<name>A0ABW8SRH6_9CLOT</name>
<dbReference type="RefSeq" id="WP_406794752.1">
    <property type="nucleotide sequence ID" value="NZ_JBJHZX010000075.1"/>
</dbReference>
<dbReference type="EMBL" id="JBJHZX010000075">
    <property type="protein sequence ID" value="MFL0198642.1"/>
    <property type="molecule type" value="Genomic_DNA"/>
</dbReference>
<keyword evidence="2" id="KW-1185">Reference proteome</keyword>
<accession>A0ABW8SRH6</accession>
<organism evidence="1 2">
    <name type="scientific">Candidatus Clostridium eludens</name>
    <dbReference type="NCBI Taxonomy" id="3381663"/>
    <lineage>
        <taxon>Bacteria</taxon>
        <taxon>Bacillati</taxon>
        <taxon>Bacillota</taxon>
        <taxon>Clostridia</taxon>
        <taxon>Eubacteriales</taxon>
        <taxon>Clostridiaceae</taxon>
        <taxon>Clostridium</taxon>
    </lineage>
</organism>
<proteinExistence type="predicted"/>
<comment type="caution">
    <text evidence="1">The sequence shown here is derived from an EMBL/GenBank/DDBJ whole genome shotgun (WGS) entry which is preliminary data.</text>
</comment>
<gene>
    <name evidence="1" type="ORF">ACJDU8_24255</name>
</gene>
<evidence type="ECO:0000313" key="1">
    <source>
        <dbReference type="EMBL" id="MFL0198642.1"/>
    </source>
</evidence>
<evidence type="ECO:0000313" key="2">
    <source>
        <dbReference type="Proteomes" id="UP001623660"/>
    </source>
</evidence>
<protein>
    <submittedName>
        <fullName evidence="1">Uncharacterized protein</fullName>
    </submittedName>
</protein>
<sequence length="48" mass="5426">MKDMKEWKNPEVWELAAEYTQADLDGHGQDNVRISIGNGHFAYGTTSN</sequence>
<reference evidence="1 2" key="1">
    <citation type="submission" date="2024-11" db="EMBL/GenBank/DDBJ databases">
        <authorList>
            <person name="Heng Y.C."/>
            <person name="Lim A.C.H."/>
            <person name="Lee J.K.Y."/>
            <person name="Kittelmann S."/>
        </authorList>
    </citation>
    <scope>NUCLEOTIDE SEQUENCE [LARGE SCALE GENOMIC DNA]</scope>
    <source>
        <strain evidence="1 2">WILCCON 0269</strain>
    </source>
</reference>
<dbReference type="Proteomes" id="UP001623660">
    <property type="component" value="Unassembled WGS sequence"/>
</dbReference>